<sequence>MLLSQLFQRGGGGGSGNEGSGEDKMVVHVLDELALHDDGLVMDIRYTIRENKLNKTLRQEFLCAFLPVFGHDVEKVSKIYEDYCEGKYVPNITVAIEAFIAFLTHVAE</sequence>
<protein>
    <submittedName>
        <fullName evidence="1">Uncharacterized protein</fullName>
    </submittedName>
</protein>
<dbReference type="AlphaFoldDB" id="A0A0A9VVV3"/>
<gene>
    <name evidence="1" type="ORF">CM83_29435</name>
</gene>
<accession>A0A0A9VVV3</accession>
<name>A0A0A9VVV3_LYGHE</name>
<evidence type="ECO:0000313" key="1">
    <source>
        <dbReference type="EMBL" id="JAF99813.1"/>
    </source>
</evidence>
<organism evidence="1">
    <name type="scientific">Lygus hesperus</name>
    <name type="common">Western plant bug</name>
    <dbReference type="NCBI Taxonomy" id="30085"/>
    <lineage>
        <taxon>Eukaryota</taxon>
        <taxon>Metazoa</taxon>
        <taxon>Ecdysozoa</taxon>
        <taxon>Arthropoda</taxon>
        <taxon>Hexapoda</taxon>
        <taxon>Insecta</taxon>
        <taxon>Pterygota</taxon>
        <taxon>Neoptera</taxon>
        <taxon>Paraneoptera</taxon>
        <taxon>Hemiptera</taxon>
        <taxon>Heteroptera</taxon>
        <taxon>Panheteroptera</taxon>
        <taxon>Cimicomorpha</taxon>
        <taxon>Miridae</taxon>
        <taxon>Mirini</taxon>
        <taxon>Lygus</taxon>
    </lineage>
</organism>
<reference evidence="1" key="2">
    <citation type="submission" date="2014-07" db="EMBL/GenBank/DDBJ databases">
        <authorList>
            <person name="Hull J."/>
        </authorList>
    </citation>
    <scope>NUCLEOTIDE SEQUENCE</scope>
</reference>
<dbReference type="EMBL" id="GBHO01043790">
    <property type="protein sequence ID" value="JAF99813.1"/>
    <property type="molecule type" value="Transcribed_RNA"/>
</dbReference>
<reference evidence="1" key="1">
    <citation type="journal article" date="2014" name="PLoS ONE">
        <title>Transcriptome-Based Identification of ABC Transporters in the Western Tarnished Plant Bug Lygus hesperus.</title>
        <authorList>
            <person name="Hull J.J."/>
            <person name="Chaney K."/>
            <person name="Geib S.M."/>
            <person name="Fabrick J.A."/>
            <person name="Brent C.S."/>
            <person name="Walsh D."/>
            <person name="Lavine L.C."/>
        </authorList>
    </citation>
    <scope>NUCLEOTIDE SEQUENCE</scope>
</reference>
<proteinExistence type="predicted"/>